<dbReference type="OrthoDB" id="3973241at2759"/>
<evidence type="ECO:0000313" key="6">
    <source>
        <dbReference type="Proteomes" id="UP000265618"/>
    </source>
</evidence>
<proteinExistence type="inferred from homology"/>
<protein>
    <submittedName>
        <fullName evidence="5">Snf7 family protein</fullName>
    </submittedName>
</protein>
<dbReference type="InterPro" id="IPR005024">
    <property type="entry name" value="Snf7_fam"/>
</dbReference>
<comment type="similarity">
    <text evidence="2">Belongs to the SNF7 family.</text>
</comment>
<dbReference type="Gene3D" id="6.10.140.1230">
    <property type="match status" value="1"/>
</dbReference>
<evidence type="ECO:0000313" key="5">
    <source>
        <dbReference type="EMBL" id="GIQ82333.1"/>
    </source>
</evidence>
<evidence type="ECO:0000256" key="2">
    <source>
        <dbReference type="ARBA" id="ARBA00006190"/>
    </source>
</evidence>
<evidence type="ECO:0000256" key="3">
    <source>
        <dbReference type="ARBA" id="ARBA00022753"/>
    </source>
</evidence>
<keyword evidence="4" id="KW-1133">Transmembrane helix</keyword>
<accession>A0A9K3GGN7</accession>
<dbReference type="GO" id="GO:0009898">
    <property type="term" value="C:cytoplasmic side of plasma membrane"/>
    <property type="evidence" value="ECO:0007669"/>
    <property type="project" value="TreeGrafter"/>
</dbReference>
<dbReference type="PANTHER" id="PTHR22761:SF10">
    <property type="entry name" value="GH13992P"/>
    <property type="match status" value="1"/>
</dbReference>
<organism evidence="5 6">
    <name type="scientific">Kipferlia bialata</name>
    <dbReference type="NCBI Taxonomy" id="797122"/>
    <lineage>
        <taxon>Eukaryota</taxon>
        <taxon>Metamonada</taxon>
        <taxon>Carpediemonas-like organisms</taxon>
        <taxon>Kipferlia</taxon>
    </lineage>
</organism>
<dbReference type="GO" id="GO:0000815">
    <property type="term" value="C:ESCRT III complex"/>
    <property type="evidence" value="ECO:0007669"/>
    <property type="project" value="TreeGrafter"/>
</dbReference>
<gene>
    <name evidence="5" type="ORF">KIPB_003450</name>
</gene>
<dbReference type="GO" id="GO:0006900">
    <property type="term" value="P:vesicle budding from membrane"/>
    <property type="evidence" value="ECO:0007669"/>
    <property type="project" value="TreeGrafter"/>
</dbReference>
<keyword evidence="4" id="KW-0472">Membrane</keyword>
<dbReference type="PANTHER" id="PTHR22761">
    <property type="entry name" value="CHARGED MULTIVESICULAR BODY PROTEIN"/>
    <property type="match status" value="1"/>
</dbReference>
<sequence length="211" mass="23449">MGWFGKKQQKAAPLSPMESIQAVNGQLQTLDAKIVDMEQRTLKFKQQAQAYMKAGQKSQAVNYLKQSKMTQGQVSQLQNQRQMLQSSIFDMENAMSTVEIVSTMEKTNQYMGVVTAQLKPERMDAVVSQAQEQKDDMRESEILPTLLIAGLSLGLALVILTDKNMRSFVYFQAVGFALTENSIACASRIWKSGYPANVYILHGAGLATRSP</sequence>
<keyword evidence="3" id="KW-0967">Endosome</keyword>
<dbReference type="GO" id="GO:0005771">
    <property type="term" value="C:multivesicular body"/>
    <property type="evidence" value="ECO:0007669"/>
    <property type="project" value="TreeGrafter"/>
</dbReference>
<keyword evidence="6" id="KW-1185">Reference proteome</keyword>
<keyword evidence="4" id="KW-0812">Transmembrane</keyword>
<dbReference type="AlphaFoldDB" id="A0A9K3GGN7"/>
<dbReference type="EMBL" id="BDIP01000662">
    <property type="protein sequence ID" value="GIQ82333.1"/>
    <property type="molecule type" value="Genomic_DNA"/>
</dbReference>
<name>A0A9K3GGN7_9EUKA</name>
<dbReference type="Proteomes" id="UP000265618">
    <property type="component" value="Unassembled WGS sequence"/>
</dbReference>
<evidence type="ECO:0000256" key="1">
    <source>
        <dbReference type="ARBA" id="ARBA00004177"/>
    </source>
</evidence>
<evidence type="ECO:0000256" key="4">
    <source>
        <dbReference type="SAM" id="Phobius"/>
    </source>
</evidence>
<feature type="transmembrane region" description="Helical" evidence="4">
    <location>
        <begin position="142"/>
        <end position="161"/>
    </location>
</feature>
<comment type="subcellular location">
    <subcellularLocation>
        <location evidence="1">Endosome</location>
    </subcellularLocation>
</comment>
<dbReference type="Pfam" id="PF03357">
    <property type="entry name" value="Snf7"/>
    <property type="match status" value="1"/>
</dbReference>
<comment type="caution">
    <text evidence="5">The sequence shown here is derived from an EMBL/GenBank/DDBJ whole genome shotgun (WGS) entry which is preliminary data.</text>
</comment>
<dbReference type="GO" id="GO:0032511">
    <property type="term" value="P:late endosome to vacuole transport via multivesicular body sorting pathway"/>
    <property type="evidence" value="ECO:0007669"/>
    <property type="project" value="TreeGrafter"/>
</dbReference>
<reference evidence="5 6" key="1">
    <citation type="journal article" date="2018" name="PLoS ONE">
        <title>The draft genome of Kipferlia bialata reveals reductive genome evolution in fornicate parasites.</title>
        <authorList>
            <person name="Tanifuji G."/>
            <person name="Takabayashi S."/>
            <person name="Kume K."/>
            <person name="Takagi M."/>
            <person name="Nakayama T."/>
            <person name="Kamikawa R."/>
            <person name="Inagaki Y."/>
            <person name="Hashimoto T."/>
        </authorList>
    </citation>
    <scope>NUCLEOTIDE SEQUENCE [LARGE SCALE GENOMIC DNA]</scope>
    <source>
        <strain evidence="5">NY0173</strain>
    </source>
</reference>